<dbReference type="GO" id="GO:0005737">
    <property type="term" value="C:cytoplasm"/>
    <property type="evidence" value="ECO:0007669"/>
    <property type="project" value="TreeGrafter"/>
</dbReference>
<protein>
    <submittedName>
        <fullName evidence="3">Phosphoglycerate mutase</fullName>
    </submittedName>
</protein>
<dbReference type="OrthoDB" id="9782128at2"/>
<dbReference type="SMART" id="SM00855">
    <property type="entry name" value="PGAM"/>
    <property type="match status" value="1"/>
</dbReference>
<gene>
    <name evidence="3" type="ORF">FC34_GL001815</name>
</gene>
<evidence type="ECO:0000313" key="4">
    <source>
        <dbReference type="Proteomes" id="UP000051672"/>
    </source>
</evidence>
<evidence type="ECO:0000313" key="3">
    <source>
        <dbReference type="EMBL" id="KRM71335.1"/>
    </source>
</evidence>
<evidence type="ECO:0000256" key="2">
    <source>
        <dbReference type="PIRSR" id="PIRSR613078-2"/>
    </source>
</evidence>
<feature type="active site" description="Proton donor/acceptor" evidence="1">
    <location>
        <position position="86"/>
    </location>
</feature>
<evidence type="ECO:0000256" key="1">
    <source>
        <dbReference type="PIRSR" id="PIRSR613078-1"/>
    </source>
</evidence>
<dbReference type="GO" id="GO:0016791">
    <property type="term" value="F:phosphatase activity"/>
    <property type="evidence" value="ECO:0007669"/>
    <property type="project" value="TreeGrafter"/>
</dbReference>
<dbReference type="Proteomes" id="UP000051672">
    <property type="component" value="Unassembled WGS sequence"/>
</dbReference>
<dbReference type="InterPro" id="IPR013078">
    <property type="entry name" value="His_Pase_superF_clade-1"/>
</dbReference>
<keyword evidence="4" id="KW-1185">Reference proteome</keyword>
<dbReference type="RefSeq" id="WP_057895091.1">
    <property type="nucleotide sequence ID" value="NZ_AYZQ01000005.1"/>
</dbReference>
<feature type="binding site" evidence="2">
    <location>
        <begin position="86"/>
        <end position="89"/>
    </location>
    <ligand>
        <name>substrate</name>
    </ligand>
</feature>
<reference evidence="3 4" key="1">
    <citation type="journal article" date="2015" name="Genome Announc.">
        <title>Expanding the biotechnology potential of lactobacilli through comparative genomics of 213 strains and associated genera.</title>
        <authorList>
            <person name="Sun Z."/>
            <person name="Harris H.M."/>
            <person name="McCann A."/>
            <person name="Guo C."/>
            <person name="Argimon S."/>
            <person name="Zhang W."/>
            <person name="Yang X."/>
            <person name="Jeffery I.B."/>
            <person name="Cooney J.C."/>
            <person name="Kagawa T.F."/>
            <person name="Liu W."/>
            <person name="Song Y."/>
            <person name="Salvetti E."/>
            <person name="Wrobel A."/>
            <person name="Rasinkangas P."/>
            <person name="Parkhill J."/>
            <person name="Rea M.C."/>
            <person name="O'Sullivan O."/>
            <person name="Ritari J."/>
            <person name="Douillard F.P."/>
            <person name="Paul Ross R."/>
            <person name="Yang R."/>
            <person name="Briner A.E."/>
            <person name="Felis G.E."/>
            <person name="de Vos W.M."/>
            <person name="Barrangou R."/>
            <person name="Klaenhammer T.R."/>
            <person name="Caufield P.W."/>
            <person name="Cui Y."/>
            <person name="Zhang H."/>
            <person name="O'Toole P.W."/>
        </authorList>
    </citation>
    <scope>NUCLEOTIDE SEQUENCE [LARGE SCALE GENOMIC DNA]</scope>
    <source>
        <strain evidence="3 4">DSM 23927</strain>
    </source>
</reference>
<dbReference type="AlphaFoldDB" id="A0A0R2AWH1"/>
<dbReference type="PANTHER" id="PTHR48100">
    <property type="entry name" value="BROAD-SPECIFICITY PHOSPHATASE YOR283W-RELATED"/>
    <property type="match status" value="1"/>
</dbReference>
<dbReference type="PATRIC" id="fig|1423727.3.peg.1840"/>
<comment type="caution">
    <text evidence="3">The sequence shown here is derived from an EMBL/GenBank/DDBJ whole genome shotgun (WGS) entry which is preliminary data.</text>
</comment>
<sequence length="231" mass="24949">MVELYLVRHGQTIYNVEKRVQGYADSDLTPTGLADAKALGRGLAAAGIVIEQAFASDRKRAIVTAQTALSAAQQDLNVNVNVALREMDYGKFEGWQTDDFAKAAFDLPSFDEAMAQGVIDLDSIAGRAFALNEAEPINYAENAQMAVTRFGGALSALAHRADELQEERLLVVTHGTIILMWLAAIGFDVKGVRGLSNASVTQVHVADNQFSVKSFNDLAYVEAGRKLPESD</sequence>
<organism evidence="3 4">
    <name type="scientific">Lacticaseibacillus brantae DSM 23927</name>
    <dbReference type="NCBI Taxonomy" id="1423727"/>
    <lineage>
        <taxon>Bacteria</taxon>
        <taxon>Bacillati</taxon>
        <taxon>Bacillota</taxon>
        <taxon>Bacilli</taxon>
        <taxon>Lactobacillales</taxon>
        <taxon>Lactobacillaceae</taxon>
        <taxon>Lacticaseibacillus</taxon>
    </lineage>
</organism>
<dbReference type="SUPFAM" id="SSF53254">
    <property type="entry name" value="Phosphoglycerate mutase-like"/>
    <property type="match status" value="1"/>
</dbReference>
<feature type="binding site" evidence="2">
    <location>
        <begin position="8"/>
        <end position="15"/>
    </location>
    <ligand>
        <name>substrate</name>
    </ligand>
</feature>
<dbReference type="InterPro" id="IPR050275">
    <property type="entry name" value="PGM_Phosphatase"/>
</dbReference>
<dbReference type="InterPro" id="IPR001345">
    <property type="entry name" value="PG/BPGM_mutase_AS"/>
</dbReference>
<feature type="active site" description="Tele-phosphohistidine intermediate" evidence="1">
    <location>
        <position position="9"/>
    </location>
</feature>
<dbReference type="PANTHER" id="PTHR48100:SF9">
    <property type="entry name" value="PHOSPHOGLYCERATE MUTASE 2 PARALOG"/>
    <property type="match status" value="1"/>
</dbReference>
<dbReference type="Gene3D" id="3.40.50.1240">
    <property type="entry name" value="Phosphoglycerate mutase-like"/>
    <property type="match status" value="1"/>
</dbReference>
<name>A0A0R2AWH1_9LACO</name>
<dbReference type="EMBL" id="AYZQ01000005">
    <property type="protein sequence ID" value="KRM71335.1"/>
    <property type="molecule type" value="Genomic_DNA"/>
</dbReference>
<dbReference type="PROSITE" id="PS00175">
    <property type="entry name" value="PG_MUTASE"/>
    <property type="match status" value="1"/>
</dbReference>
<dbReference type="CDD" id="cd07067">
    <property type="entry name" value="HP_PGM_like"/>
    <property type="match status" value="1"/>
</dbReference>
<proteinExistence type="predicted"/>
<dbReference type="STRING" id="1423727.FC34_GL001815"/>
<feature type="binding site" evidence="2">
    <location>
        <position position="60"/>
    </location>
    <ligand>
        <name>substrate</name>
    </ligand>
</feature>
<dbReference type="Pfam" id="PF00300">
    <property type="entry name" value="His_Phos_1"/>
    <property type="match status" value="1"/>
</dbReference>
<dbReference type="InterPro" id="IPR029033">
    <property type="entry name" value="His_PPase_superfam"/>
</dbReference>
<accession>A0A0R2AWH1</accession>